<evidence type="ECO:0000256" key="2">
    <source>
        <dbReference type="ARBA" id="ARBA00022617"/>
    </source>
</evidence>
<keyword evidence="5 7" id="KW-0408">Iron</keyword>
<reference evidence="8 9" key="1">
    <citation type="submission" date="2018-12" db="EMBL/GenBank/DDBJ databases">
        <title>Glycomyces sp. YIM 121974 draft genome.</title>
        <authorList>
            <person name="Li Q."/>
        </authorList>
    </citation>
    <scope>NUCLEOTIDE SEQUENCE [LARGE SCALE GENOMIC DNA]</scope>
    <source>
        <strain evidence="8 9">YIM 121974</strain>
    </source>
</reference>
<evidence type="ECO:0000313" key="8">
    <source>
        <dbReference type="EMBL" id="RRR98235.1"/>
    </source>
</evidence>
<dbReference type="CDD" id="cd11030">
    <property type="entry name" value="CYP105-like"/>
    <property type="match status" value="1"/>
</dbReference>
<dbReference type="EMBL" id="RSEB01000004">
    <property type="protein sequence ID" value="RRR98235.1"/>
    <property type="molecule type" value="Genomic_DNA"/>
</dbReference>
<dbReference type="PROSITE" id="PS00086">
    <property type="entry name" value="CYTOCHROME_P450"/>
    <property type="match status" value="1"/>
</dbReference>
<name>A0A426UV65_9ACTN</name>
<dbReference type="InterPro" id="IPR036396">
    <property type="entry name" value="Cyt_P450_sf"/>
</dbReference>
<dbReference type="OrthoDB" id="5241086at2"/>
<dbReference type="InterPro" id="IPR017972">
    <property type="entry name" value="Cyt_P450_CS"/>
</dbReference>
<accession>A0A426UV65</accession>
<dbReference type="GO" id="GO:0004497">
    <property type="term" value="F:monooxygenase activity"/>
    <property type="evidence" value="ECO:0007669"/>
    <property type="project" value="UniProtKB-KW"/>
</dbReference>
<evidence type="ECO:0000256" key="6">
    <source>
        <dbReference type="ARBA" id="ARBA00023033"/>
    </source>
</evidence>
<proteinExistence type="inferred from homology"/>
<protein>
    <submittedName>
        <fullName evidence="8">Cytochrome P450</fullName>
    </submittedName>
</protein>
<comment type="caution">
    <text evidence="8">The sequence shown here is derived from an EMBL/GenBank/DDBJ whole genome shotgun (WGS) entry which is preliminary data.</text>
</comment>
<dbReference type="InterPro" id="IPR002397">
    <property type="entry name" value="Cyt_P450_B"/>
</dbReference>
<evidence type="ECO:0000313" key="9">
    <source>
        <dbReference type="Proteomes" id="UP000277256"/>
    </source>
</evidence>
<evidence type="ECO:0000256" key="1">
    <source>
        <dbReference type="ARBA" id="ARBA00010617"/>
    </source>
</evidence>
<keyword evidence="6 7" id="KW-0503">Monooxygenase</keyword>
<keyword evidence="9" id="KW-1185">Reference proteome</keyword>
<dbReference type="PRINTS" id="PR00359">
    <property type="entry name" value="BP450"/>
</dbReference>
<dbReference type="GO" id="GO:0020037">
    <property type="term" value="F:heme binding"/>
    <property type="evidence" value="ECO:0007669"/>
    <property type="project" value="InterPro"/>
</dbReference>
<dbReference type="AlphaFoldDB" id="A0A426UV65"/>
<keyword evidence="2 7" id="KW-0349">Heme</keyword>
<dbReference type="RefSeq" id="WP_125248544.1">
    <property type="nucleotide sequence ID" value="NZ_RSEB01000004.1"/>
</dbReference>
<dbReference type="InterPro" id="IPR001128">
    <property type="entry name" value="Cyt_P450"/>
</dbReference>
<gene>
    <name evidence="8" type="ORF">EIW28_15085</name>
</gene>
<dbReference type="PRINTS" id="PR00385">
    <property type="entry name" value="P450"/>
</dbReference>
<evidence type="ECO:0000256" key="5">
    <source>
        <dbReference type="ARBA" id="ARBA00023004"/>
    </source>
</evidence>
<keyword evidence="3 7" id="KW-0479">Metal-binding</keyword>
<comment type="similarity">
    <text evidence="1 7">Belongs to the cytochrome P450 family.</text>
</comment>
<dbReference type="PANTHER" id="PTHR46696:SF1">
    <property type="entry name" value="CYTOCHROME P450 YJIB-RELATED"/>
    <property type="match status" value="1"/>
</dbReference>
<evidence type="ECO:0000256" key="4">
    <source>
        <dbReference type="ARBA" id="ARBA00023002"/>
    </source>
</evidence>
<sequence>MTETVPYGIPLEREHRYDPPAALMALHREAPLRRLRYHPDGALGWIVTSHRLGRLVLADRRFKSRFTAPVKVPVPMPGLEALAGVEGEMPTAPGMFIDMDGAEHTRLRRKLTGAFTVRRTRQLEPRIGEIAAARIDALEAAGPGADLVAGFALPVPSLVICELLGVPYEDRDRFLADSSTLLTMSAEGEERAEANRRLFGYLAGLAAARRAEPQDDLLSDLAADDELSEEEVVGMAVLLLVAGHETTAKMLGLGTMALLENRDQWDLLRERPELIANGVEELLRYVGLVHTGIVRQAGEDFEFEGERIRAGEFMTVSVQTANRDGEHFESPDVFDVSRDARGHMTFGHGVHQCLGQQLARVEMRIAFEHLLRRLPGLRLAVPAAQVPLRTDQNFYGVSELPVTW</sequence>
<dbReference type="PANTHER" id="PTHR46696">
    <property type="entry name" value="P450, PUTATIVE (EUROFUNG)-RELATED"/>
    <property type="match status" value="1"/>
</dbReference>
<keyword evidence="4 7" id="KW-0560">Oxidoreductase</keyword>
<dbReference type="SUPFAM" id="SSF48264">
    <property type="entry name" value="Cytochrome P450"/>
    <property type="match status" value="1"/>
</dbReference>
<dbReference type="FunFam" id="1.10.630.10:FF:000018">
    <property type="entry name" value="Cytochrome P450 monooxygenase"/>
    <property type="match status" value="1"/>
</dbReference>
<dbReference type="GO" id="GO:0016705">
    <property type="term" value="F:oxidoreductase activity, acting on paired donors, with incorporation or reduction of molecular oxygen"/>
    <property type="evidence" value="ECO:0007669"/>
    <property type="project" value="InterPro"/>
</dbReference>
<evidence type="ECO:0000256" key="7">
    <source>
        <dbReference type="RuleBase" id="RU000461"/>
    </source>
</evidence>
<dbReference type="Pfam" id="PF00067">
    <property type="entry name" value="p450"/>
    <property type="match status" value="1"/>
</dbReference>
<organism evidence="8 9">
    <name type="scientific">Glycomyces terrestris</name>
    <dbReference type="NCBI Taxonomy" id="2493553"/>
    <lineage>
        <taxon>Bacteria</taxon>
        <taxon>Bacillati</taxon>
        <taxon>Actinomycetota</taxon>
        <taxon>Actinomycetes</taxon>
        <taxon>Glycomycetales</taxon>
        <taxon>Glycomycetaceae</taxon>
        <taxon>Glycomyces</taxon>
    </lineage>
</organism>
<dbReference type="GO" id="GO:0005506">
    <property type="term" value="F:iron ion binding"/>
    <property type="evidence" value="ECO:0007669"/>
    <property type="project" value="InterPro"/>
</dbReference>
<dbReference type="Proteomes" id="UP000277256">
    <property type="component" value="Unassembled WGS sequence"/>
</dbReference>
<dbReference type="Gene3D" id="1.10.630.10">
    <property type="entry name" value="Cytochrome P450"/>
    <property type="match status" value="1"/>
</dbReference>
<evidence type="ECO:0000256" key="3">
    <source>
        <dbReference type="ARBA" id="ARBA00022723"/>
    </source>
</evidence>